<dbReference type="NCBIfam" id="NF003593">
    <property type="entry name" value="PRK05255.1-1"/>
    <property type="match status" value="1"/>
</dbReference>
<evidence type="ECO:0000256" key="3">
    <source>
        <dbReference type="ARBA" id="ARBA00022730"/>
    </source>
</evidence>
<keyword evidence="4 5" id="KW-0694">RNA-binding</keyword>
<proteinExistence type="inferred from homology"/>
<dbReference type="EMBL" id="SPIA01000004">
    <property type="protein sequence ID" value="TFH67193.1"/>
    <property type="molecule type" value="Genomic_DNA"/>
</dbReference>
<dbReference type="CDD" id="cd16331">
    <property type="entry name" value="YjgA-like"/>
    <property type="match status" value="1"/>
</dbReference>
<comment type="subcellular location">
    <subcellularLocation>
        <location evidence="5">Cytoplasm</location>
    </subcellularLocation>
    <text evidence="5">Associates with late stage pre-50S ribosomal subunits.</text>
</comment>
<dbReference type="GO" id="GO:0005829">
    <property type="term" value="C:cytosol"/>
    <property type="evidence" value="ECO:0007669"/>
    <property type="project" value="TreeGrafter"/>
</dbReference>
<dbReference type="InterPro" id="IPR006839">
    <property type="entry name" value="DarP"/>
</dbReference>
<evidence type="ECO:0000313" key="6">
    <source>
        <dbReference type="EMBL" id="TFH67193.1"/>
    </source>
</evidence>
<evidence type="ECO:0000256" key="4">
    <source>
        <dbReference type="ARBA" id="ARBA00022884"/>
    </source>
</evidence>
<evidence type="ECO:0000256" key="1">
    <source>
        <dbReference type="ARBA" id="ARBA00022490"/>
    </source>
</evidence>
<dbReference type="GO" id="GO:1902626">
    <property type="term" value="P:assembly of large subunit precursor of preribosome"/>
    <property type="evidence" value="ECO:0007669"/>
    <property type="project" value="UniProtKB-UniRule"/>
</dbReference>
<sequence>MTTDSVDHHCDALDEPQEISKSQLKREMVELQKLGAQLVEMTDKQLAKLDIPGELRQAIGECQRLNQREAKRRYLQYIGKMMRKLDLQPLRDSMQQVENNAQLHLQLLQQLERLRDRIAGGDNAAIDETLSHWPHADRQQLRNLQRQIGKQPSGNHGKKLIAYLRQLAQPQ</sequence>
<dbReference type="AlphaFoldDB" id="A0A4Y8UIR8"/>
<keyword evidence="1 5" id="KW-0963">Cytoplasm</keyword>
<accession>A0A4Y8UIR8</accession>
<evidence type="ECO:0000256" key="2">
    <source>
        <dbReference type="ARBA" id="ARBA00022517"/>
    </source>
</evidence>
<protein>
    <recommendedName>
        <fullName evidence="5">Dual-action ribosomal maturation protein DarP</fullName>
    </recommendedName>
    <alternativeName>
        <fullName evidence="5">Large ribosomal subunit assembly factor DarP</fullName>
    </alternativeName>
</protein>
<dbReference type="PANTHER" id="PTHR38101:SF1">
    <property type="entry name" value="UPF0307 PROTEIN YJGA"/>
    <property type="match status" value="1"/>
</dbReference>
<keyword evidence="7" id="KW-1185">Reference proteome</keyword>
<organism evidence="6 7">
    <name type="scientific">Gammaproteobacteria bacterium LSUCC0057</name>
    <dbReference type="NCBI Taxonomy" id="2559237"/>
    <lineage>
        <taxon>Bacteria</taxon>
        <taxon>Pseudomonadati</taxon>
        <taxon>Pseudomonadota</taxon>
        <taxon>Gammaproteobacteria</taxon>
        <taxon>Cellvibrionales</taxon>
        <taxon>Porticoccaceae</taxon>
        <taxon>SAR92 clade</taxon>
    </lineage>
</organism>
<dbReference type="PIRSF" id="PIRSF016183">
    <property type="entry name" value="UCP016183"/>
    <property type="match status" value="1"/>
</dbReference>
<dbReference type="GO" id="GO:0019843">
    <property type="term" value="F:rRNA binding"/>
    <property type="evidence" value="ECO:0007669"/>
    <property type="project" value="UniProtKB-UniRule"/>
</dbReference>
<comment type="function">
    <text evidence="5">Member of a network of 50S ribosomal subunit biogenesis factors which assembles along the 30S-50S interface, preventing incorrect 23S rRNA structures from forming. Promotes peptidyl transferase center (PTC) maturation.</text>
</comment>
<dbReference type="GO" id="GO:0043022">
    <property type="term" value="F:ribosome binding"/>
    <property type="evidence" value="ECO:0007669"/>
    <property type="project" value="UniProtKB-UniRule"/>
</dbReference>
<dbReference type="PANTHER" id="PTHR38101">
    <property type="entry name" value="UPF0307 PROTEIN YJGA"/>
    <property type="match status" value="1"/>
</dbReference>
<dbReference type="OrthoDB" id="5293604at2"/>
<comment type="similarity">
    <text evidence="5">Belongs to the DarP family.</text>
</comment>
<dbReference type="InterPro" id="IPR023153">
    <property type="entry name" value="DarP_sf"/>
</dbReference>
<dbReference type="SUPFAM" id="SSF158710">
    <property type="entry name" value="PSPTO4464-like"/>
    <property type="match status" value="1"/>
</dbReference>
<dbReference type="Pfam" id="PF04751">
    <property type="entry name" value="DarP"/>
    <property type="match status" value="1"/>
</dbReference>
<dbReference type="Gene3D" id="1.10.60.30">
    <property type="entry name" value="PSPTO4464-like domains"/>
    <property type="match status" value="2"/>
</dbReference>
<comment type="caution">
    <text evidence="6">The sequence shown here is derived from an EMBL/GenBank/DDBJ whole genome shotgun (WGS) entry which is preliminary data.</text>
</comment>
<reference evidence="6 7" key="1">
    <citation type="submission" date="2019-03" db="EMBL/GenBank/DDBJ databases">
        <title>Draft genome of Gammaproteobacteria bacterium LSUCC0057, a member of the SAR92 clade.</title>
        <authorList>
            <person name="Lanclos V.C."/>
            <person name="Doiron C."/>
            <person name="Henson M.W."/>
            <person name="Thrash J.C."/>
        </authorList>
    </citation>
    <scope>NUCLEOTIDE SEQUENCE [LARGE SCALE GENOMIC DNA]</scope>
    <source>
        <strain evidence="6 7">LSUCC0057</strain>
    </source>
</reference>
<keyword evidence="3 5" id="KW-0699">rRNA-binding</keyword>
<name>A0A4Y8UIR8_9GAMM</name>
<evidence type="ECO:0000256" key="5">
    <source>
        <dbReference type="HAMAP-Rule" id="MF_00765"/>
    </source>
</evidence>
<keyword evidence="2 5" id="KW-0690">Ribosome biogenesis</keyword>
<evidence type="ECO:0000313" key="7">
    <source>
        <dbReference type="Proteomes" id="UP000298133"/>
    </source>
</evidence>
<dbReference type="Proteomes" id="UP000298133">
    <property type="component" value="Unassembled WGS sequence"/>
</dbReference>
<gene>
    <name evidence="5" type="primary">darP</name>
    <name evidence="6" type="ORF">E3W66_09210</name>
</gene>
<dbReference type="HAMAP" id="MF_00765">
    <property type="entry name" value="DarP"/>
    <property type="match status" value="1"/>
</dbReference>